<dbReference type="InterPro" id="IPR036236">
    <property type="entry name" value="Znf_C2H2_sf"/>
</dbReference>
<keyword evidence="5" id="KW-0862">Zinc</keyword>
<evidence type="ECO:0000256" key="8">
    <source>
        <dbReference type="SAM" id="MobiDB-lite"/>
    </source>
</evidence>
<reference evidence="11 12" key="1">
    <citation type="journal article" date="2009" name="Genome Res.">
        <title>Comparative genomics of the fungal pathogens Candida dubliniensis and Candida albicans.</title>
        <authorList>
            <person name="Jackson A.P."/>
            <person name="Gamble J.A."/>
            <person name="Yeomans T."/>
            <person name="Moran G.P."/>
            <person name="Saunders D."/>
            <person name="Harris D."/>
            <person name="Aslett M."/>
            <person name="Barrell J.F."/>
            <person name="Butler G."/>
            <person name="Citiulo F."/>
            <person name="Coleman D.C."/>
            <person name="de Groot P.W.J."/>
            <person name="Goodwin T.J."/>
            <person name="Quail M.A."/>
            <person name="McQuillan J."/>
            <person name="Munro C.A."/>
            <person name="Pain A."/>
            <person name="Poulter R.T."/>
            <person name="Rajandream M.A."/>
            <person name="Renauld H."/>
            <person name="Spiering M.J."/>
            <person name="Tivey A."/>
            <person name="Gow N.A.R."/>
            <person name="Barrell B."/>
            <person name="Sullivan D.J."/>
            <person name="Berriman M."/>
        </authorList>
    </citation>
    <scope>NUCLEOTIDE SEQUENCE [LARGE SCALE GENOMIC DNA]</scope>
    <source>
        <strain evidence="12">CD36 / ATCC MYA-646 / CBS 7987 / NCPF 3949 / NRRL Y-17841</strain>
    </source>
</reference>
<dbReference type="SMART" id="SM00355">
    <property type="entry name" value="ZnF_C2H2"/>
    <property type="match status" value="2"/>
</dbReference>
<feature type="region of interest" description="Disordered" evidence="8">
    <location>
        <begin position="196"/>
        <end position="239"/>
    </location>
</feature>
<evidence type="ECO:0000256" key="7">
    <source>
        <dbReference type="PROSITE-ProRule" id="PRU00042"/>
    </source>
</evidence>
<feature type="region of interest" description="Disordered" evidence="8">
    <location>
        <begin position="112"/>
        <end position="181"/>
    </location>
</feature>
<dbReference type="GO" id="GO:0006351">
    <property type="term" value="P:DNA-templated transcription"/>
    <property type="evidence" value="ECO:0007669"/>
    <property type="project" value="InterPro"/>
</dbReference>
<dbReference type="SUPFAM" id="SSF57667">
    <property type="entry name" value="beta-beta-alpha zinc fingers"/>
    <property type="match status" value="1"/>
</dbReference>
<dbReference type="OrthoDB" id="1405595at2759"/>
<evidence type="ECO:0000256" key="1">
    <source>
        <dbReference type="ARBA" id="ARBA00004123"/>
    </source>
</evidence>
<dbReference type="GO" id="GO:0005634">
    <property type="term" value="C:nucleus"/>
    <property type="evidence" value="ECO:0007669"/>
    <property type="project" value="UniProtKB-SubCell"/>
</dbReference>
<evidence type="ECO:0000256" key="5">
    <source>
        <dbReference type="ARBA" id="ARBA00022833"/>
    </source>
</evidence>
<dbReference type="Pfam" id="PF00096">
    <property type="entry name" value="zf-C2H2"/>
    <property type="match status" value="1"/>
</dbReference>
<sequence>MPPLDSPSSNTEGTPTSNDDQVTPKKRSHSTSSRVRKKKRTLGVFPCTHCDKVFTRSDHLARHNLNHEPKEVYVCDFIIDYHGSKSKCGKTFVRKDLKERHIRRHHELANLAKKSEGINNKALKKRKGSTSSNTSTSSTAGMHISNILDDRLPPPSPSPSQVQAQRQAQQSDTPTSRNHSIKLDASPKYANMVQHNSLQSQTQSDIRMSTNGLPQDQKSSQSISNSIPVIPSQQSSPGYPTTIQASNFIHNQNDFNNFSNFTNLNNLNTLYKSYGTTIPQNDILSWLFNDSPQGNSLVHSSPEAQQAIPRKPSHPLPPLQEQEVQNQVPLTAQFQPIPSPYGGSQFSPMADQIQSSLPMPISSTLSNGIPNYPFDMGAFSNGYGADVNIFSTDDNPLDNILYKNHHNLQNSNQLVGAGKDESLRSIGVSISSASPTNTVESSNDNTTENAQEEEHAFLNHREKNISTNRNCFIESSILENMLQSIGLSRQELPFDNNCQLEHRFSFYLYSYWKHFHSQFSILHKPSFDTKSAEPLLLIAMVSLGACYSFPENALLLAKESKKSSEFKFALQLAKPLRFAIFEHEDFKSPVRLWILQSLNMLEWVEKNFLTRRMHERAHLHHGTTAQLLRRSPLLGGNPTHRKKAHANSTSSSAGEESELEDRNNTNDTTDNDLFDKWVESEGMKRITFMTFYLDIIDFIKFRHNPQILFYQLQLLNLPCDDEHLWESTEVNGSFKKVVRRQRKLQDSNITTSLTISNKKKKAKTDNFLAALKKILKSDKLTELKNKSIFCQKILMAGLISLMHQMQQSELQNSSSLLTIHNSNNNSKIWKEMLVRSFDNWNFEIMQTFKRSNNMGISMYSVPNSNVAFPIFYLTQIIGLPEINHYDIAIFTGSPANQSVDATLKDHFMVQQKLNNIWSKNNKNIENIRGIFYCYLFLWTLMIDENGNKLDWNPNCDYYDTVNAVSTATLVLWSYCFTVGGLESNKYIDENSATDPTICAEDGYDYLSRIMSTLLASQQSDKVNFGSVAKYCEVLQQISNKQNISGLCFLMARKLMMSQWEVLREHAKLILNCGYRSIGKRNVLCADLFDNEFQ</sequence>
<dbReference type="GO" id="GO:0008270">
    <property type="term" value="F:zinc ion binding"/>
    <property type="evidence" value="ECO:0007669"/>
    <property type="project" value="UniProtKB-KW"/>
</dbReference>
<feature type="compositionally biased region" description="Polar residues" evidence="8">
    <location>
        <begin position="196"/>
        <end position="218"/>
    </location>
</feature>
<dbReference type="HOGENOM" id="CLU_006466_1_0_1"/>
<evidence type="ECO:0000313" key="10">
    <source>
        <dbReference type="CGD" id="CAL0000165797"/>
    </source>
</evidence>
<feature type="region of interest" description="Disordered" evidence="8">
    <location>
        <begin position="637"/>
        <end position="671"/>
    </location>
</feature>
<name>B9WEJ4_CANDC</name>
<feature type="compositionally biased region" description="Low complexity" evidence="8">
    <location>
        <begin position="159"/>
        <end position="171"/>
    </location>
</feature>
<evidence type="ECO:0000313" key="12">
    <source>
        <dbReference type="Proteomes" id="UP000002605"/>
    </source>
</evidence>
<proteinExistence type="predicted"/>
<keyword evidence="4 7" id="KW-0863">Zinc-finger</keyword>
<evidence type="ECO:0000256" key="2">
    <source>
        <dbReference type="ARBA" id="ARBA00022723"/>
    </source>
</evidence>
<dbReference type="InterPro" id="IPR051059">
    <property type="entry name" value="VerF-like"/>
</dbReference>
<dbReference type="eggNOG" id="KOG1721">
    <property type="taxonomic scope" value="Eukaryota"/>
</dbReference>
<keyword evidence="3" id="KW-0677">Repeat</keyword>
<dbReference type="EMBL" id="FM992690">
    <property type="protein sequence ID" value="CAX43106.1"/>
    <property type="molecule type" value="Genomic_DNA"/>
</dbReference>
<feature type="domain" description="C2H2-type" evidence="9">
    <location>
        <begin position="45"/>
        <end position="72"/>
    </location>
</feature>
<dbReference type="Proteomes" id="UP000002605">
    <property type="component" value="Chromosome 3"/>
</dbReference>
<dbReference type="CDD" id="cd12148">
    <property type="entry name" value="fungal_TF_MHR"/>
    <property type="match status" value="1"/>
</dbReference>
<evidence type="ECO:0000256" key="6">
    <source>
        <dbReference type="ARBA" id="ARBA00023242"/>
    </source>
</evidence>
<dbReference type="GO" id="GO:0000978">
    <property type="term" value="F:RNA polymerase II cis-regulatory region sequence-specific DNA binding"/>
    <property type="evidence" value="ECO:0007669"/>
    <property type="project" value="InterPro"/>
</dbReference>
<feature type="region of interest" description="Disordered" evidence="8">
    <location>
        <begin position="1"/>
        <end position="38"/>
    </location>
</feature>
<dbReference type="GeneID" id="8046905"/>
<keyword evidence="2" id="KW-0479">Metal-binding</keyword>
<dbReference type="GO" id="GO:0000785">
    <property type="term" value="C:chromatin"/>
    <property type="evidence" value="ECO:0007669"/>
    <property type="project" value="TreeGrafter"/>
</dbReference>
<feature type="compositionally biased region" description="Low complexity" evidence="8">
    <location>
        <begin position="129"/>
        <end position="139"/>
    </location>
</feature>
<evidence type="ECO:0000256" key="4">
    <source>
        <dbReference type="ARBA" id="ARBA00022771"/>
    </source>
</evidence>
<feature type="compositionally biased region" description="Polar residues" evidence="8">
    <location>
        <begin position="1"/>
        <end position="21"/>
    </location>
</feature>
<dbReference type="InterPro" id="IPR013087">
    <property type="entry name" value="Znf_C2H2_type"/>
</dbReference>
<dbReference type="RefSeq" id="XP_002419511.1">
    <property type="nucleotide sequence ID" value="XM_002419466.1"/>
</dbReference>
<accession>B9WEJ4</accession>
<dbReference type="PANTHER" id="PTHR40626:SF11">
    <property type="entry name" value="ZINC FINGER PROTEIN YPR022C"/>
    <property type="match status" value="1"/>
</dbReference>
<organism evidence="11 12">
    <name type="scientific">Candida dubliniensis (strain CD36 / ATCC MYA-646 / CBS 7987 / NCPF 3949 / NRRL Y-17841)</name>
    <name type="common">Yeast</name>
    <dbReference type="NCBI Taxonomy" id="573826"/>
    <lineage>
        <taxon>Eukaryota</taxon>
        <taxon>Fungi</taxon>
        <taxon>Dikarya</taxon>
        <taxon>Ascomycota</taxon>
        <taxon>Saccharomycotina</taxon>
        <taxon>Pichiomycetes</taxon>
        <taxon>Debaryomycetaceae</taxon>
        <taxon>Candida/Lodderomyces clade</taxon>
        <taxon>Candida</taxon>
    </lineage>
</organism>
<feature type="compositionally biased region" description="Basic residues" evidence="8">
    <location>
        <begin position="24"/>
        <end position="38"/>
    </location>
</feature>
<dbReference type="PANTHER" id="PTHR40626">
    <property type="entry name" value="MIP31509P"/>
    <property type="match status" value="1"/>
</dbReference>
<dbReference type="PROSITE" id="PS50157">
    <property type="entry name" value="ZINC_FINGER_C2H2_2"/>
    <property type="match status" value="1"/>
</dbReference>
<keyword evidence="6" id="KW-0539">Nucleus</keyword>
<dbReference type="InterPro" id="IPR007219">
    <property type="entry name" value="XnlR_reg_dom"/>
</dbReference>
<comment type="subcellular location">
    <subcellularLocation>
        <location evidence="1">Nucleus</location>
    </subcellularLocation>
</comment>
<dbReference type="CGD" id="CAL0000165797">
    <property type="gene designation" value="Cd36_86080"/>
</dbReference>
<evidence type="ECO:0000256" key="3">
    <source>
        <dbReference type="ARBA" id="ARBA00022737"/>
    </source>
</evidence>
<dbReference type="VEuPathDB" id="FungiDB:CD36_86080"/>
<dbReference type="AlphaFoldDB" id="B9WEJ4"/>
<protein>
    <submittedName>
        <fullName evidence="11">Zinc finger protein, putative</fullName>
    </submittedName>
</protein>
<dbReference type="Gene3D" id="3.30.160.60">
    <property type="entry name" value="Classic Zinc Finger"/>
    <property type="match status" value="1"/>
</dbReference>
<dbReference type="PROSITE" id="PS00028">
    <property type="entry name" value="ZINC_FINGER_C2H2_1"/>
    <property type="match status" value="1"/>
</dbReference>
<dbReference type="KEGG" id="cdu:CD36_86080"/>
<evidence type="ECO:0000313" key="11">
    <source>
        <dbReference type="EMBL" id="CAX43106.1"/>
    </source>
</evidence>
<feature type="compositionally biased region" description="Low complexity" evidence="8">
    <location>
        <begin position="219"/>
        <end position="237"/>
    </location>
</feature>
<dbReference type="GO" id="GO:0000981">
    <property type="term" value="F:DNA-binding transcription factor activity, RNA polymerase II-specific"/>
    <property type="evidence" value="ECO:0007669"/>
    <property type="project" value="InterPro"/>
</dbReference>
<gene>
    <name evidence="10" type="ordered locus">Cd36_86080</name>
    <name evidence="11" type="ORF">CD36_86080</name>
</gene>
<keyword evidence="12" id="KW-1185">Reference proteome</keyword>
<dbReference type="Pfam" id="PF04082">
    <property type="entry name" value="Fungal_trans"/>
    <property type="match status" value="1"/>
</dbReference>
<evidence type="ECO:0000259" key="9">
    <source>
        <dbReference type="PROSITE" id="PS50157"/>
    </source>
</evidence>